<organism evidence="3 4">
    <name type="scientific">Porphyridium purpureum</name>
    <name type="common">Red alga</name>
    <name type="synonym">Porphyridium cruentum</name>
    <dbReference type="NCBI Taxonomy" id="35688"/>
    <lineage>
        <taxon>Eukaryota</taxon>
        <taxon>Rhodophyta</taxon>
        <taxon>Bangiophyceae</taxon>
        <taxon>Porphyridiales</taxon>
        <taxon>Porphyridiaceae</taxon>
        <taxon>Porphyridium</taxon>
    </lineage>
</organism>
<proteinExistence type="predicted"/>
<dbReference type="EMBL" id="VRMN01000033">
    <property type="protein sequence ID" value="KAA8490325.1"/>
    <property type="molecule type" value="Genomic_DNA"/>
</dbReference>
<evidence type="ECO:0000259" key="2">
    <source>
        <dbReference type="Pfam" id="PF01423"/>
    </source>
</evidence>
<sequence>MSSRRKKTTPAGAAVLPSLALLLHALRGEVIALELESGALVRGTLVESDAAMNILVERVEFRDPQGVTSRAAMMQIRARQVYFFSLPADWDVDAELALQVRQHVTGAAEGL</sequence>
<dbReference type="InterPro" id="IPR010920">
    <property type="entry name" value="LSM_dom_sf"/>
</dbReference>
<protein>
    <submittedName>
        <fullName evidence="3">Small nuclear ribonucleoprotein Sm D3</fullName>
    </submittedName>
</protein>
<keyword evidence="4" id="KW-1185">Reference proteome</keyword>
<dbReference type="GO" id="GO:0016604">
    <property type="term" value="C:nuclear body"/>
    <property type="evidence" value="ECO:0007669"/>
    <property type="project" value="TreeGrafter"/>
</dbReference>
<dbReference type="PANTHER" id="PTHR21196">
    <property type="entry name" value="U7 SNRNA-ASSOCIATED SM-LIKE PROTEIN LSM10"/>
    <property type="match status" value="1"/>
</dbReference>
<dbReference type="GO" id="GO:0071208">
    <property type="term" value="F:histone pre-mRNA DCP binding"/>
    <property type="evidence" value="ECO:0007669"/>
    <property type="project" value="TreeGrafter"/>
</dbReference>
<keyword evidence="3" id="KW-0687">Ribonucleoprotein</keyword>
<feature type="chain" id="PRO_5023809128" evidence="1">
    <location>
        <begin position="33"/>
        <end position="111"/>
    </location>
</feature>
<dbReference type="Proteomes" id="UP000324585">
    <property type="component" value="Unassembled WGS sequence"/>
</dbReference>
<dbReference type="AlphaFoldDB" id="A0A5J4YGM6"/>
<gene>
    <name evidence="3" type="ORF">FVE85_8935</name>
</gene>
<dbReference type="Gene3D" id="2.30.30.100">
    <property type="match status" value="1"/>
</dbReference>
<dbReference type="GO" id="GO:0071209">
    <property type="term" value="F:U7 snRNA binding"/>
    <property type="evidence" value="ECO:0007669"/>
    <property type="project" value="TreeGrafter"/>
</dbReference>
<dbReference type="GO" id="GO:0006398">
    <property type="term" value="P:mRNA 3'-end processing by stem-loop binding and cleavage"/>
    <property type="evidence" value="ECO:0007669"/>
    <property type="project" value="TreeGrafter"/>
</dbReference>
<dbReference type="GO" id="GO:0071254">
    <property type="term" value="C:cytoplasmic U snRNP body"/>
    <property type="evidence" value="ECO:0007669"/>
    <property type="project" value="TreeGrafter"/>
</dbReference>
<reference evidence="4" key="1">
    <citation type="journal article" date="2019" name="Nat. Commun.">
        <title>Expansion of phycobilisome linker gene families in mesophilic red algae.</title>
        <authorList>
            <person name="Lee J."/>
            <person name="Kim D."/>
            <person name="Bhattacharya D."/>
            <person name="Yoon H.S."/>
        </authorList>
    </citation>
    <scope>NUCLEOTIDE SEQUENCE [LARGE SCALE GENOMIC DNA]</scope>
    <source>
        <strain evidence="4">CCMP 1328</strain>
    </source>
</reference>
<evidence type="ECO:0000313" key="3">
    <source>
        <dbReference type="EMBL" id="KAA8490325.1"/>
    </source>
</evidence>
<name>A0A5J4YGM6_PORPP</name>
<dbReference type="GO" id="GO:1990904">
    <property type="term" value="C:ribonucleoprotein complex"/>
    <property type="evidence" value="ECO:0007669"/>
    <property type="project" value="UniProtKB-KW"/>
</dbReference>
<evidence type="ECO:0000313" key="4">
    <source>
        <dbReference type="Proteomes" id="UP000324585"/>
    </source>
</evidence>
<comment type="caution">
    <text evidence="3">The sequence shown here is derived from an EMBL/GenBank/DDBJ whole genome shotgun (WGS) entry which is preliminary data.</text>
</comment>
<dbReference type="OrthoDB" id="6425924at2759"/>
<dbReference type="PANTHER" id="PTHR21196:SF1">
    <property type="entry name" value="U7 SNRNA-ASSOCIATED SM-LIKE PROTEIN LSM10"/>
    <property type="match status" value="1"/>
</dbReference>
<feature type="signal peptide" evidence="1">
    <location>
        <begin position="1"/>
        <end position="32"/>
    </location>
</feature>
<evidence type="ECO:0000256" key="1">
    <source>
        <dbReference type="SAM" id="SignalP"/>
    </source>
</evidence>
<dbReference type="InterPro" id="IPR052840">
    <property type="entry name" value="U7_snRNA_Sm-like"/>
</dbReference>
<dbReference type="Pfam" id="PF01423">
    <property type="entry name" value="LSM"/>
    <property type="match status" value="1"/>
</dbReference>
<dbReference type="InterPro" id="IPR001163">
    <property type="entry name" value="Sm_dom_euk/arc"/>
</dbReference>
<dbReference type="SUPFAM" id="SSF50182">
    <property type="entry name" value="Sm-like ribonucleoproteins"/>
    <property type="match status" value="1"/>
</dbReference>
<accession>A0A5J4YGM6</accession>
<feature type="domain" description="Sm" evidence="2">
    <location>
        <begin position="22"/>
        <end position="85"/>
    </location>
</feature>
<keyword evidence="1" id="KW-0732">Signal</keyword>